<dbReference type="Pfam" id="PF08662">
    <property type="entry name" value="eIF2A"/>
    <property type="match status" value="1"/>
</dbReference>
<dbReference type="InterPro" id="IPR015943">
    <property type="entry name" value="WD40/YVTN_repeat-like_dom_sf"/>
</dbReference>
<protein>
    <recommendedName>
        <fullName evidence="2 8">Eukaryotic translation initiation factor 2A</fullName>
        <shortName evidence="8">eIF-2A</shortName>
    </recommendedName>
</protein>
<evidence type="ECO:0000313" key="11">
    <source>
        <dbReference type="EMBL" id="CAK9878706.1"/>
    </source>
</evidence>
<keyword evidence="6 8" id="KW-0810">Translation regulation</keyword>
<evidence type="ECO:0000256" key="8">
    <source>
        <dbReference type="PIRNR" id="PIRNR017222"/>
    </source>
</evidence>
<dbReference type="SUPFAM" id="SSF82171">
    <property type="entry name" value="DPP6 N-terminal domain-like"/>
    <property type="match status" value="1"/>
</dbReference>
<dbReference type="InterPro" id="IPR013979">
    <property type="entry name" value="TIF_beta_prop-like"/>
</dbReference>
<dbReference type="PANTHER" id="PTHR13227">
    <property type="entry name" value="EUKARYOTIC TRANSLATION INITIATION FACTOR 2A"/>
    <property type="match status" value="1"/>
</dbReference>
<feature type="compositionally biased region" description="Basic and acidic residues" evidence="9">
    <location>
        <begin position="495"/>
        <end position="508"/>
    </location>
</feature>
<dbReference type="Proteomes" id="UP001497522">
    <property type="component" value="Chromosome 6"/>
</dbReference>
<evidence type="ECO:0000256" key="6">
    <source>
        <dbReference type="ARBA" id="ARBA00022845"/>
    </source>
</evidence>
<dbReference type="PANTHER" id="PTHR13227:SF0">
    <property type="entry name" value="EUKARYOTIC TRANSLATION INITIATION FACTOR 2A"/>
    <property type="match status" value="1"/>
</dbReference>
<evidence type="ECO:0000256" key="2">
    <source>
        <dbReference type="ARBA" id="ARBA00013819"/>
    </source>
</evidence>
<evidence type="ECO:0000256" key="4">
    <source>
        <dbReference type="ARBA" id="ARBA00022574"/>
    </source>
</evidence>
<reference evidence="11" key="1">
    <citation type="submission" date="2024-03" db="EMBL/GenBank/DDBJ databases">
        <authorList>
            <consortium name="ELIXIR-Norway"/>
            <consortium name="Elixir Norway"/>
        </authorList>
    </citation>
    <scope>NUCLEOTIDE SEQUENCE</scope>
</reference>
<feature type="region of interest" description="Disordered" evidence="9">
    <location>
        <begin position="416"/>
        <end position="462"/>
    </location>
</feature>
<organism evidence="11 12">
    <name type="scientific">Sphagnum jensenii</name>
    <dbReference type="NCBI Taxonomy" id="128206"/>
    <lineage>
        <taxon>Eukaryota</taxon>
        <taxon>Viridiplantae</taxon>
        <taxon>Streptophyta</taxon>
        <taxon>Embryophyta</taxon>
        <taxon>Bryophyta</taxon>
        <taxon>Sphagnophytina</taxon>
        <taxon>Sphagnopsida</taxon>
        <taxon>Sphagnales</taxon>
        <taxon>Sphagnaceae</taxon>
        <taxon>Sphagnum</taxon>
    </lineage>
</organism>
<feature type="region of interest" description="Disordered" evidence="9">
    <location>
        <begin position="485"/>
        <end position="511"/>
    </location>
</feature>
<evidence type="ECO:0000256" key="5">
    <source>
        <dbReference type="ARBA" id="ARBA00022737"/>
    </source>
</evidence>
<keyword evidence="4" id="KW-0853">WD repeat</keyword>
<dbReference type="Gene3D" id="2.130.10.10">
    <property type="entry name" value="YVTN repeat-like/Quinoprotein amine dehydrogenase"/>
    <property type="match status" value="2"/>
</dbReference>
<keyword evidence="3 8" id="KW-0396">Initiation factor</keyword>
<feature type="compositionally biased region" description="Polar residues" evidence="9">
    <location>
        <begin position="443"/>
        <end position="462"/>
    </location>
</feature>
<evidence type="ECO:0000256" key="1">
    <source>
        <dbReference type="ARBA" id="ARBA00009573"/>
    </source>
</evidence>
<gene>
    <name evidence="11" type="ORF">CSSPJE1EN2_LOCUS20489</name>
</gene>
<feature type="domain" description="Translation initiation factor beta propellor-like" evidence="10">
    <location>
        <begin position="214"/>
        <end position="407"/>
    </location>
</feature>
<feature type="compositionally biased region" description="Low complexity" evidence="9">
    <location>
        <begin position="567"/>
        <end position="576"/>
    </location>
</feature>
<name>A0ABP1BRM0_9BRYO</name>
<evidence type="ECO:0000256" key="3">
    <source>
        <dbReference type="ARBA" id="ARBA00022540"/>
    </source>
</evidence>
<evidence type="ECO:0000259" key="10">
    <source>
        <dbReference type="Pfam" id="PF08662"/>
    </source>
</evidence>
<dbReference type="InterPro" id="IPR011387">
    <property type="entry name" value="TIF2A"/>
</dbReference>
<accession>A0ABP1BRM0</accession>
<evidence type="ECO:0000313" key="12">
    <source>
        <dbReference type="Proteomes" id="UP001497522"/>
    </source>
</evidence>
<keyword evidence="5" id="KW-0677">Repeat</keyword>
<dbReference type="EMBL" id="OZ023707">
    <property type="protein sequence ID" value="CAK9878706.1"/>
    <property type="molecule type" value="Genomic_DNA"/>
</dbReference>
<evidence type="ECO:0000256" key="9">
    <source>
        <dbReference type="SAM" id="MobiDB-lite"/>
    </source>
</evidence>
<keyword evidence="12" id="KW-1185">Reference proteome</keyword>
<comment type="similarity">
    <text evidence="1 8">Belongs to the WD repeat EIF2A family.</text>
</comment>
<dbReference type="PIRSF" id="PIRSF017222">
    <property type="entry name" value="eIF2A"/>
    <property type="match status" value="1"/>
</dbReference>
<keyword evidence="7 8" id="KW-0648">Protein biosynthesis</keyword>
<comment type="function">
    <text evidence="8">Functions in the early steps of protein synthesis of a small number of specific mRNAs. Acts by directing the binding of methionyl-tRNAi to 40S ribosomal subunits. In contrast to the eIF-2 complex, it binds methionyl-tRNAi to 40S subunits in a codon-dependent manner, whereas the eIF-2 complex binds methionyl-tRNAi to 40S subunits in a GTP-dependent manner.</text>
</comment>
<proteinExistence type="inferred from homology"/>
<feature type="compositionally biased region" description="Basic and acidic residues" evidence="9">
    <location>
        <begin position="577"/>
        <end position="586"/>
    </location>
</feature>
<feature type="region of interest" description="Disordered" evidence="9">
    <location>
        <begin position="566"/>
        <end position="593"/>
    </location>
</feature>
<sequence>MAAAAALPPLNLYVREPDGLSLLVGPPFAPGPVATIDKVTCNSARFSDDGSKLAVIALDAVTVYACDTGKEVLKLLVAGVAAISFSPQGSYLQTFQKPQAQQKNLTIWNALTGAIVLQQFQKSISKTTWPTVQFSEDESIACRLVTNEVHFFDGHDFAKGIVDRLRLSGIDGVQLSSSPPSHIATYVPEIKGAPASVQIFERTQVSQAQPVARRSFFKSNTAQLTWNKGSTGVLVLATSDVDKTNQSYYGESRLHFLTSDGRHEGAVPLSKEGPIHDVQWSPTGKDFLVIYGFMPAKATLFSAVCKPLFEFGQGPYNTIRWSPQGRFICLAGFGNLPGDMAFWDRETLKSFGTTKAPMSVTSEWSPDGRHFMTATTAPRLQVDNGIKIFKYDGTLHYEKKYSKLYQAEWQPARIGLYPDTPPSPRARKLDTKAAPAKNVPANIGSSTPGTYRPPHSSQSASVKAQVTLSFSELCDGLATGGLSKSALKNKKKRENRKEKDQQESKAVDDSNVTSLEAQLRDASLDSNSADAGPLDLTKKLRALHKKLRQIEETRAKATETGVALTASQLEKQSQESSLREEVKHLEAQLTTSN</sequence>
<evidence type="ECO:0000256" key="7">
    <source>
        <dbReference type="ARBA" id="ARBA00022917"/>
    </source>
</evidence>